<organism evidence="2 3">
    <name type="scientific">Neobacillus mesonae</name>
    <dbReference type="NCBI Taxonomy" id="1193713"/>
    <lineage>
        <taxon>Bacteria</taxon>
        <taxon>Bacillati</taxon>
        <taxon>Bacillota</taxon>
        <taxon>Bacilli</taxon>
        <taxon>Bacillales</taxon>
        <taxon>Bacillaceae</taxon>
        <taxon>Neobacillus</taxon>
    </lineage>
</organism>
<dbReference type="InterPro" id="IPR013766">
    <property type="entry name" value="Thioredoxin_domain"/>
</dbReference>
<accession>A0A3T0HVE5</accession>
<evidence type="ECO:0000313" key="3">
    <source>
        <dbReference type="Proteomes" id="UP000282892"/>
    </source>
</evidence>
<dbReference type="Gene3D" id="3.40.30.10">
    <property type="entry name" value="Glutaredoxin"/>
    <property type="match status" value="1"/>
</dbReference>
<proteinExistence type="predicted"/>
<protein>
    <recommendedName>
        <fullName evidence="1">Thioredoxin domain-containing protein</fullName>
    </recommendedName>
</protein>
<name>A0A3T0HVE5_9BACI</name>
<gene>
    <name evidence="2" type="ORF">CHR53_07075</name>
</gene>
<evidence type="ECO:0000313" key="2">
    <source>
        <dbReference type="EMBL" id="AZU61033.1"/>
    </source>
</evidence>
<dbReference type="RefSeq" id="WP_127485838.1">
    <property type="nucleotide sequence ID" value="NZ_CP022572.1"/>
</dbReference>
<dbReference type="InterPro" id="IPR036249">
    <property type="entry name" value="Thioredoxin-like_sf"/>
</dbReference>
<dbReference type="KEGG" id="nmk:CHR53_07075"/>
<dbReference type="AlphaFoldDB" id="A0A3T0HVE5"/>
<dbReference type="Proteomes" id="UP000282892">
    <property type="component" value="Chromosome"/>
</dbReference>
<dbReference type="Pfam" id="PF00085">
    <property type="entry name" value="Thioredoxin"/>
    <property type="match status" value="1"/>
</dbReference>
<dbReference type="EMBL" id="CP022572">
    <property type="protein sequence ID" value="AZU61033.1"/>
    <property type="molecule type" value="Genomic_DNA"/>
</dbReference>
<feature type="domain" description="Thioredoxin" evidence="1">
    <location>
        <begin position="18"/>
        <end position="95"/>
    </location>
</feature>
<dbReference type="CDD" id="cd02947">
    <property type="entry name" value="TRX_family"/>
    <property type="match status" value="1"/>
</dbReference>
<sequence>MVQNERGNEIMAFITIKKFSRKDCRPCKALANYLGEIDLFNAGATLENIDIEEHPEVVDQYGLTSVPVMVFERSGVEVHRLNGLRPTDEIIDAINHAKAVR</sequence>
<dbReference type="OrthoDB" id="9795531at2"/>
<reference evidence="2 3" key="1">
    <citation type="submission" date="2017-07" db="EMBL/GenBank/DDBJ databases">
        <title>The complete genome sequence of Bacillus mesonae strain H20-5, an efficient strain improving plant abiotic stress resistance.</title>
        <authorList>
            <person name="Kim S.Y."/>
            <person name="Song H."/>
            <person name="Sang M.K."/>
            <person name="Weon H.-Y."/>
            <person name="Song J."/>
        </authorList>
    </citation>
    <scope>NUCLEOTIDE SEQUENCE [LARGE SCALE GENOMIC DNA]</scope>
    <source>
        <strain evidence="2 3">H20-5</strain>
    </source>
</reference>
<evidence type="ECO:0000259" key="1">
    <source>
        <dbReference type="Pfam" id="PF00085"/>
    </source>
</evidence>
<keyword evidence="3" id="KW-1185">Reference proteome</keyword>
<dbReference type="SUPFAM" id="SSF52833">
    <property type="entry name" value="Thioredoxin-like"/>
    <property type="match status" value="1"/>
</dbReference>